<dbReference type="RefSeq" id="WP_094578145.1">
    <property type="nucleotide sequence ID" value="NZ_JBHEEL010000007.1"/>
</dbReference>
<proteinExistence type="predicted"/>
<gene>
    <name evidence="2" type="ORF">CEV32_1480</name>
</gene>
<feature type="transmembrane region" description="Helical" evidence="1">
    <location>
        <begin position="78"/>
        <end position="98"/>
    </location>
</feature>
<keyword evidence="3" id="KW-1185">Reference proteome</keyword>
<dbReference type="EMBL" id="NNRK01000033">
    <property type="protein sequence ID" value="OYR11182.1"/>
    <property type="molecule type" value="Genomic_DNA"/>
</dbReference>
<evidence type="ECO:0000313" key="2">
    <source>
        <dbReference type="EMBL" id="OYR11182.1"/>
    </source>
</evidence>
<name>A0A256F8M4_9HYPH</name>
<dbReference type="OrthoDB" id="8372040at2"/>
<evidence type="ECO:0000256" key="1">
    <source>
        <dbReference type="SAM" id="Phobius"/>
    </source>
</evidence>
<feature type="transmembrane region" description="Helical" evidence="1">
    <location>
        <begin position="45"/>
        <end position="66"/>
    </location>
</feature>
<evidence type="ECO:0008006" key="4">
    <source>
        <dbReference type="Google" id="ProtNLM"/>
    </source>
</evidence>
<dbReference type="AlphaFoldDB" id="A0A256F8M4"/>
<protein>
    <recommendedName>
        <fullName evidence="4">Holin</fullName>
    </recommendedName>
</protein>
<keyword evidence="1" id="KW-0812">Transmembrane</keyword>
<dbReference type="Proteomes" id="UP000216345">
    <property type="component" value="Unassembled WGS sequence"/>
</dbReference>
<keyword evidence="1" id="KW-0472">Membrane</keyword>
<reference evidence="2 3" key="1">
    <citation type="submission" date="2017-07" db="EMBL/GenBank/DDBJ databases">
        <title>Phylogenetic study on the rhizospheric bacterium Ochrobactrum sp. A44.</title>
        <authorList>
            <person name="Krzyzanowska D.M."/>
            <person name="Ossowicki A."/>
            <person name="Rajewska M."/>
            <person name="Maciag T."/>
            <person name="Kaczynski Z."/>
            <person name="Czerwicka M."/>
            <person name="Jafra S."/>
        </authorList>
    </citation>
    <scope>NUCLEOTIDE SEQUENCE [LARGE SCALE GENOMIC DNA]</scope>
    <source>
        <strain evidence="2 3">PR17</strain>
    </source>
</reference>
<accession>A0A256F8M4</accession>
<evidence type="ECO:0000313" key="3">
    <source>
        <dbReference type="Proteomes" id="UP000216345"/>
    </source>
</evidence>
<comment type="caution">
    <text evidence="2">The sequence shown here is derived from an EMBL/GenBank/DDBJ whole genome shotgun (WGS) entry which is preliminary data.</text>
</comment>
<organism evidence="2 3">
    <name type="scientific">Brucella rhizosphaerae</name>
    <dbReference type="NCBI Taxonomy" id="571254"/>
    <lineage>
        <taxon>Bacteria</taxon>
        <taxon>Pseudomonadati</taxon>
        <taxon>Pseudomonadota</taxon>
        <taxon>Alphaproteobacteria</taxon>
        <taxon>Hyphomicrobiales</taxon>
        <taxon>Brucellaceae</taxon>
        <taxon>Brucella/Ochrobactrum group</taxon>
        <taxon>Brucella</taxon>
    </lineage>
</organism>
<sequence length="132" mass="14110">MTTILAAILSLLNSLGINHAHMFAGLAGAIVRTMMVKAQSKWETLTGGFVGTACAVYLTPILTKYFQVADTDLSTNNGIAFGIGLIGVYLAEGAIRMVQRWARDPKLPKSADLKGIVGTLVEDEKQEKDVGK</sequence>
<keyword evidence="1" id="KW-1133">Transmembrane helix</keyword>